<name>A0A4Y2PRE9_ARAVE</name>
<reference evidence="1 2" key="1">
    <citation type="journal article" date="2019" name="Sci. Rep.">
        <title>Orb-weaving spider Araneus ventricosus genome elucidates the spidroin gene catalogue.</title>
        <authorList>
            <person name="Kono N."/>
            <person name="Nakamura H."/>
            <person name="Ohtoshi R."/>
            <person name="Moran D.A.P."/>
            <person name="Shinohara A."/>
            <person name="Yoshida Y."/>
            <person name="Fujiwara M."/>
            <person name="Mori M."/>
            <person name="Tomita M."/>
            <person name="Arakawa K."/>
        </authorList>
    </citation>
    <scope>NUCLEOTIDE SEQUENCE [LARGE SCALE GENOMIC DNA]</scope>
</reference>
<sequence>MAEKRVLQEAKRMIPDLGDKTKLLENTRNLDPSLLGAEISRTFERFLCDVGKGQENPTIGDVTNQHRGLLYLGGVASPRCTNFYIVVLGERRLEWAGGYSGPPSVSRARLYQLIILPTVQP</sequence>
<accession>A0A4Y2PRE9</accession>
<comment type="caution">
    <text evidence="1">The sequence shown here is derived from an EMBL/GenBank/DDBJ whole genome shotgun (WGS) entry which is preliminary data.</text>
</comment>
<gene>
    <name evidence="1" type="ORF">AVEN_86221_1</name>
</gene>
<dbReference type="Proteomes" id="UP000499080">
    <property type="component" value="Unassembled WGS sequence"/>
</dbReference>
<dbReference type="EMBL" id="BGPR01011823">
    <property type="protein sequence ID" value="GBN53140.1"/>
    <property type="molecule type" value="Genomic_DNA"/>
</dbReference>
<evidence type="ECO:0000313" key="2">
    <source>
        <dbReference type="Proteomes" id="UP000499080"/>
    </source>
</evidence>
<organism evidence="1 2">
    <name type="scientific">Araneus ventricosus</name>
    <name type="common">Orbweaver spider</name>
    <name type="synonym">Epeira ventricosa</name>
    <dbReference type="NCBI Taxonomy" id="182803"/>
    <lineage>
        <taxon>Eukaryota</taxon>
        <taxon>Metazoa</taxon>
        <taxon>Ecdysozoa</taxon>
        <taxon>Arthropoda</taxon>
        <taxon>Chelicerata</taxon>
        <taxon>Arachnida</taxon>
        <taxon>Araneae</taxon>
        <taxon>Araneomorphae</taxon>
        <taxon>Entelegynae</taxon>
        <taxon>Araneoidea</taxon>
        <taxon>Araneidae</taxon>
        <taxon>Araneus</taxon>
    </lineage>
</organism>
<evidence type="ECO:0000313" key="1">
    <source>
        <dbReference type="EMBL" id="GBN53140.1"/>
    </source>
</evidence>
<dbReference type="AlphaFoldDB" id="A0A4Y2PRE9"/>
<protein>
    <submittedName>
        <fullName evidence="1">Uncharacterized protein</fullName>
    </submittedName>
</protein>
<proteinExistence type="predicted"/>
<keyword evidence="2" id="KW-1185">Reference proteome</keyword>